<protein>
    <submittedName>
        <fullName evidence="1">Uncharacterized protein</fullName>
    </submittedName>
</protein>
<sequence length="36" mass="3712">MALQPFSGSHLMSLMAIKGLGPALGGYIYSTLAVES</sequence>
<accession>A0A392V945</accession>
<reference evidence="1 2" key="1">
    <citation type="journal article" date="2018" name="Front. Plant Sci.">
        <title>Red Clover (Trifolium pratense) and Zigzag Clover (T. medium) - A Picture of Genomic Similarities and Differences.</title>
        <authorList>
            <person name="Dluhosova J."/>
            <person name="Istvanek J."/>
            <person name="Nedelnik J."/>
            <person name="Repkova J."/>
        </authorList>
    </citation>
    <scope>NUCLEOTIDE SEQUENCE [LARGE SCALE GENOMIC DNA]</scope>
    <source>
        <strain evidence="2">cv. 10/8</strain>
        <tissue evidence="1">Leaf</tissue>
    </source>
</reference>
<comment type="caution">
    <text evidence="1">The sequence shown here is derived from an EMBL/GenBank/DDBJ whole genome shotgun (WGS) entry which is preliminary data.</text>
</comment>
<dbReference type="Proteomes" id="UP000265520">
    <property type="component" value="Unassembled WGS sequence"/>
</dbReference>
<dbReference type="AlphaFoldDB" id="A0A392V945"/>
<organism evidence="1 2">
    <name type="scientific">Trifolium medium</name>
    <dbReference type="NCBI Taxonomy" id="97028"/>
    <lineage>
        <taxon>Eukaryota</taxon>
        <taxon>Viridiplantae</taxon>
        <taxon>Streptophyta</taxon>
        <taxon>Embryophyta</taxon>
        <taxon>Tracheophyta</taxon>
        <taxon>Spermatophyta</taxon>
        <taxon>Magnoliopsida</taxon>
        <taxon>eudicotyledons</taxon>
        <taxon>Gunneridae</taxon>
        <taxon>Pentapetalae</taxon>
        <taxon>rosids</taxon>
        <taxon>fabids</taxon>
        <taxon>Fabales</taxon>
        <taxon>Fabaceae</taxon>
        <taxon>Papilionoideae</taxon>
        <taxon>50 kb inversion clade</taxon>
        <taxon>NPAAA clade</taxon>
        <taxon>Hologalegina</taxon>
        <taxon>IRL clade</taxon>
        <taxon>Trifolieae</taxon>
        <taxon>Trifolium</taxon>
    </lineage>
</organism>
<proteinExistence type="predicted"/>
<evidence type="ECO:0000313" key="1">
    <source>
        <dbReference type="EMBL" id="MCI83799.1"/>
    </source>
</evidence>
<dbReference type="EMBL" id="LXQA011075714">
    <property type="protein sequence ID" value="MCI83799.1"/>
    <property type="molecule type" value="Genomic_DNA"/>
</dbReference>
<keyword evidence="2" id="KW-1185">Reference proteome</keyword>
<name>A0A392V945_9FABA</name>
<evidence type="ECO:0000313" key="2">
    <source>
        <dbReference type="Proteomes" id="UP000265520"/>
    </source>
</evidence>
<feature type="non-terminal residue" evidence="1">
    <location>
        <position position="36"/>
    </location>
</feature>